<organism evidence="1 2">
    <name type="scientific">Cinchona calisaya</name>
    <dbReference type="NCBI Taxonomy" id="153742"/>
    <lineage>
        <taxon>Eukaryota</taxon>
        <taxon>Viridiplantae</taxon>
        <taxon>Streptophyta</taxon>
        <taxon>Embryophyta</taxon>
        <taxon>Tracheophyta</taxon>
        <taxon>Spermatophyta</taxon>
        <taxon>Magnoliopsida</taxon>
        <taxon>eudicotyledons</taxon>
        <taxon>Gunneridae</taxon>
        <taxon>Pentapetalae</taxon>
        <taxon>asterids</taxon>
        <taxon>lamiids</taxon>
        <taxon>Gentianales</taxon>
        <taxon>Rubiaceae</taxon>
        <taxon>Cinchonoideae</taxon>
        <taxon>Cinchoneae</taxon>
        <taxon>Cinchona</taxon>
    </lineage>
</organism>
<dbReference type="AlphaFoldDB" id="A0ABD2ZL69"/>
<dbReference type="EMBL" id="JBJUIK010000009">
    <property type="protein sequence ID" value="KAL3518463.1"/>
    <property type="molecule type" value="Genomic_DNA"/>
</dbReference>
<keyword evidence="2" id="KW-1185">Reference proteome</keyword>
<protein>
    <submittedName>
        <fullName evidence="1">Uncharacterized protein</fullName>
    </submittedName>
</protein>
<name>A0ABD2ZL69_9GENT</name>
<reference evidence="1 2" key="1">
    <citation type="submission" date="2024-11" db="EMBL/GenBank/DDBJ databases">
        <title>A near-complete genome assembly of Cinchona calisaya.</title>
        <authorList>
            <person name="Lian D.C."/>
            <person name="Zhao X.W."/>
            <person name="Wei L."/>
        </authorList>
    </citation>
    <scope>NUCLEOTIDE SEQUENCE [LARGE SCALE GENOMIC DNA]</scope>
    <source>
        <tissue evidence="1">Nenye</tissue>
    </source>
</reference>
<evidence type="ECO:0000313" key="1">
    <source>
        <dbReference type="EMBL" id="KAL3518463.1"/>
    </source>
</evidence>
<evidence type="ECO:0000313" key="2">
    <source>
        <dbReference type="Proteomes" id="UP001630127"/>
    </source>
</evidence>
<sequence>MEGLKCSGYHHAPSGRWTALEGLFLDGGKRMQQRARFKPFRFEAVRVRTEQFEIETVIRNSRGMEFKETGDLDLGDRLENCKVGLLNYTGAN</sequence>
<dbReference type="Proteomes" id="UP001630127">
    <property type="component" value="Unassembled WGS sequence"/>
</dbReference>
<comment type="caution">
    <text evidence="1">The sequence shown here is derived from an EMBL/GenBank/DDBJ whole genome shotgun (WGS) entry which is preliminary data.</text>
</comment>
<accession>A0ABD2ZL69</accession>
<proteinExistence type="predicted"/>
<gene>
    <name evidence="1" type="ORF">ACH5RR_021052</name>
</gene>